<gene>
    <name evidence="1" type="ORF">Thi970DRAFT_03184</name>
</gene>
<evidence type="ECO:0000313" key="2">
    <source>
        <dbReference type="Proteomes" id="UP000002964"/>
    </source>
</evidence>
<organism evidence="1 2">
    <name type="scientific">Thiorhodovibrio frisius</name>
    <dbReference type="NCBI Taxonomy" id="631362"/>
    <lineage>
        <taxon>Bacteria</taxon>
        <taxon>Pseudomonadati</taxon>
        <taxon>Pseudomonadota</taxon>
        <taxon>Gammaproteobacteria</taxon>
        <taxon>Chromatiales</taxon>
        <taxon>Chromatiaceae</taxon>
        <taxon>Thiorhodovibrio</taxon>
    </lineage>
</organism>
<evidence type="ECO:0000313" key="1">
    <source>
        <dbReference type="EMBL" id="EIC19602.1"/>
    </source>
</evidence>
<reference evidence="1 2" key="2">
    <citation type="submission" date="2011-11" db="EMBL/GenBank/DDBJ databases">
        <authorList>
            <consortium name="US DOE Joint Genome Institute"/>
            <person name="Lucas S."/>
            <person name="Han J."/>
            <person name="Lapidus A."/>
            <person name="Cheng J.-F."/>
            <person name="Goodwin L."/>
            <person name="Pitluck S."/>
            <person name="Peters L."/>
            <person name="Ovchinnikova G."/>
            <person name="Zhang X."/>
            <person name="Detter J.C."/>
            <person name="Han C."/>
            <person name="Tapia R."/>
            <person name="Land M."/>
            <person name="Hauser L."/>
            <person name="Kyrpides N."/>
            <person name="Ivanova N."/>
            <person name="Pagani I."/>
            <person name="Vogl K."/>
            <person name="Liu Z."/>
            <person name="Overmann J."/>
            <person name="Frigaard N.-U."/>
            <person name="Bryant D."/>
            <person name="Woyke T."/>
        </authorList>
    </citation>
    <scope>NUCLEOTIDE SEQUENCE [LARGE SCALE GENOMIC DNA]</scope>
    <source>
        <strain evidence="1 2">970</strain>
    </source>
</reference>
<dbReference type="Proteomes" id="UP000002964">
    <property type="component" value="Unassembled WGS sequence"/>
</dbReference>
<dbReference type="EMBL" id="JH603170">
    <property type="protein sequence ID" value="EIC19602.1"/>
    <property type="molecule type" value="Genomic_DNA"/>
</dbReference>
<dbReference type="AlphaFoldDB" id="H8Z635"/>
<dbReference type="HOGENOM" id="CLU_3411786_0_0_6"/>
<keyword evidence="2" id="KW-1185">Reference proteome</keyword>
<sequence>MFTSARGLDFQVGDDMWNTIGAHKLSCIP</sequence>
<protein>
    <submittedName>
        <fullName evidence="1">Uncharacterized protein</fullName>
    </submittedName>
</protein>
<dbReference type="STRING" id="631362.Thi970DRAFT_03184"/>
<feature type="non-terminal residue" evidence="1">
    <location>
        <position position="29"/>
    </location>
</feature>
<reference evidence="2" key="1">
    <citation type="submission" date="2011-06" db="EMBL/GenBank/DDBJ databases">
        <authorList>
            <consortium name="US DOE Joint Genome Institute (JGI-PGF)"/>
            <person name="Lucas S."/>
            <person name="Han J."/>
            <person name="Lapidus A."/>
            <person name="Cheng J.-F."/>
            <person name="Goodwin L."/>
            <person name="Pitluck S."/>
            <person name="Peters L."/>
            <person name="Land M.L."/>
            <person name="Hauser L."/>
            <person name="Vogl K."/>
            <person name="Liu Z."/>
            <person name="Overmann J."/>
            <person name="Frigaard N.-U."/>
            <person name="Bryant D.A."/>
            <person name="Woyke T.J."/>
        </authorList>
    </citation>
    <scope>NUCLEOTIDE SEQUENCE [LARGE SCALE GENOMIC DNA]</scope>
    <source>
        <strain evidence="2">970</strain>
    </source>
</reference>
<accession>H8Z635</accession>
<name>H8Z635_9GAMM</name>
<proteinExistence type="predicted"/>